<sequence>MLRRIFLLLTLVAFFHCRAKAEIFVVTSNADIGPGTLREALTKAAANGVAEKDYINFNLPDLSEAGRTIILSSQLPDVTGYVVIDASSQLGTTFGVSGARICLSYITDRDTPLSGLSIRDVSDVEVYGLYLTKANDNVNSKGDLLNFTLGFEIVNSTNIILGAAGKGNVCDRFYFPIMTNFMETGNSTINLTLKANIMGVAPDGKTLSIKWEQESTLFETYGNVVIGGTPNEGNVFATGLSLWGGNEYAAAPRGDLVIKNNHIGVDHDATTSFEQGLNVGTSSLTPANSIRIEDNVAGATGGFGAIWVSNSTSKLIMLRNFIGTDKTRTHKFDVIQGIMVAGYYGSVQIGSDDPGDANVVGYCKPLFLVNDLNVHFNKNSFFCVKDASPIYLASLYTPLTTISISNITASSISGNATPNAAVELFYADKCGTCAPETYFASVTADNAGNWHYEGAITGTVIASATFNGSTSEFTTATIDVTSVKVISACNGKGSITGVVPANVQSFKWVDEQGNTVGNERDLIDVKPGKYQMIASNGDCVASTPYYEIVEGFEVSATPPAVKKPTCGESNGTVTGIKLTNNTGTSIIISWKDASNKEWGTGVDLTGIPAGSYTMYATSAEGCIKTYGPVIVIDENAPTIDQTQVILTDATCDNYDGSIKGLTAKGTDLRYSWANTNGKTFGGGSIDLENVPAGTYILTVKSGACTAVSEPITIQSANGVSITGTANVQSERCEGNNGSITGLEANGATKVEWRNAGGTLVGSSIDLKNIAAGDYFLTISNATCTYSTEFQVAKLQPILFPDFPASYVKSCAAFPTGSITLNTGNSPSQPINYRWVNSKGDNVGFDKTVQFLAKGDYKLYLTDQNGCENLYKSYTVEEYSPMVVTTFGTITNIQCGVGTGRVSSTIVTGGSGHYEYQWLDSNGNAISGQNQSSIDNVPVGDYKLRITDGGCNLAELPYSIIDVSATPPAPVANNVQLSGAGRGQITIKDPFPTAIYRLYDSQSSTQFIDEQIGGNFDIQVSEGRSYYVSLTYGYCESARTKVLVSLCITAKDIATAFTPNGDGINDYWMIKGLEFNNAATVQIFNRYGDKVFQSRGYSKPFDGTLSGKQLPSGTYYYVINTGTSCGQFSGNVTVIR</sequence>
<dbReference type="InterPro" id="IPR026341">
    <property type="entry name" value="T9SS_type_B"/>
</dbReference>
<reference evidence="2 3" key="1">
    <citation type="submission" date="2018-08" db="EMBL/GenBank/DDBJ databases">
        <title>Mucilaginibacter terrae sp. nov., isolated from manganese diggings.</title>
        <authorList>
            <person name="Huang Y."/>
            <person name="Zhou Z."/>
        </authorList>
    </citation>
    <scope>NUCLEOTIDE SEQUENCE [LARGE SCALE GENOMIC DNA]</scope>
    <source>
        <strain evidence="2 3">ZH6</strain>
    </source>
</reference>
<gene>
    <name evidence="2" type="ORF">DYU05_17650</name>
</gene>
<keyword evidence="1" id="KW-0732">Signal</keyword>
<name>A0A3E2NL44_9SPHI</name>
<evidence type="ECO:0000313" key="2">
    <source>
        <dbReference type="EMBL" id="RFZ81653.1"/>
    </source>
</evidence>
<evidence type="ECO:0000256" key="1">
    <source>
        <dbReference type="SAM" id="SignalP"/>
    </source>
</evidence>
<dbReference type="OrthoDB" id="635358at2"/>
<dbReference type="Pfam" id="PF13585">
    <property type="entry name" value="CHU_C"/>
    <property type="match status" value="1"/>
</dbReference>
<dbReference type="EMBL" id="QWDE01000004">
    <property type="protein sequence ID" value="RFZ81653.1"/>
    <property type="molecule type" value="Genomic_DNA"/>
</dbReference>
<accession>A0A3E2NL44</accession>
<feature type="chain" id="PRO_5017785288" evidence="1">
    <location>
        <begin position="22"/>
        <end position="1135"/>
    </location>
</feature>
<keyword evidence="3" id="KW-1185">Reference proteome</keyword>
<organism evidence="2 3">
    <name type="scientific">Mucilaginibacter terrenus</name>
    <dbReference type="NCBI Taxonomy" id="2482727"/>
    <lineage>
        <taxon>Bacteria</taxon>
        <taxon>Pseudomonadati</taxon>
        <taxon>Bacteroidota</taxon>
        <taxon>Sphingobacteriia</taxon>
        <taxon>Sphingobacteriales</taxon>
        <taxon>Sphingobacteriaceae</taxon>
        <taxon>Mucilaginibacter</taxon>
    </lineage>
</organism>
<dbReference type="AlphaFoldDB" id="A0A3E2NL44"/>
<dbReference type="RefSeq" id="WP_117384474.1">
    <property type="nucleotide sequence ID" value="NZ_QWDE01000004.1"/>
</dbReference>
<dbReference type="NCBIfam" id="TIGR04131">
    <property type="entry name" value="Bac_Flav_CTERM"/>
    <property type="match status" value="1"/>
</dbReference>
<feature type="signal peptide" evidence="1">
    <location>
        <begin position="1"/>
        <end position="21"/>
    </location>
</feature>
<proteinExistence type="predicted"/>
<protein>
    <submittedName>
        <fullName evidence="2">Gliding motility-associated C-terminal domain-containing protein</fullName>
    </submittedName>
</protein>
<comment type="caution">
    <text evidence="2">The sequence shown here is derived from an EMBL/GenBank/DDBJ whole genome shotgun (WGS) entry which is preliminary data.</text>
</comment>
<dbReference type="Proteomes" id="UP000260823">
    <property type="component" value="Unassembled WGS sequence"/>
</dbReference>
<evidence type="ECO:0000313" key="3">
    <source>
        <dbReference type="Proteomes" id="UP000260823"/>
    </source>
</evidence>